<dbReference type="InterPro" id="IPR036388">
    <property type="entry name" value="WH-like_DNA-bd_sf"/>
</dbReference>
<dbReference type="EMBL" id="JAWDEU010000002">
    <property type="protein sequence ID" value="MDU0244232.1"/>
    <property type="molecule type" value="Genomic_DNA"/>
</dbReference>
<dbReference type="Proteomes" id="UP001181247">
    <property type="component" value="Unassembled WGS sequence"/>
</dbReference>
<sequence length="213" mass="24111">MAILYDWYENPGTNEEAPEERGLHPRPLLNGKVTMRQLYNRVHARSSLTVGDVMNAIDCLAQICGEELRDGHEVHIEGLGYFAPTLEATQKVTHSTPNKHLKLRLKSISFRPDVRLKQAMTGVSAIRSKYTHHSLKLSEVEIDMKLKEYFADHDVLIRSDFQALCGMARTTANVHLKRLQQEGKLKNVGKPTQPIYRAMPGYYGVSRDAKAGR</sequence>
<evidence type="ECO:0000313" key="3">
    <source>
        <dbReference type="EMBL" id="MDU0244232.1"/>
    </source>
</evidence>
<dbReference type="Gene3D" id="4.10.520.10">
    <property type="entry name" value="IHF-like DNA-binding proteins"/>
    <property type="match status" value="1"/>
</dbReference>
<organism evidence="3 4">
    <name type="scientific">Bacteroides uniformis</name>
    <dbReference type="NCBI Taxonomy" id="820"/>
    <lineage>
        <taxon>Bacteria</taxon>
        <taxon>Pseudomonadati</taxon>
        <taxon>Bacteroidota</taxon>
        <taxon>Bacteroidia</taxon>
        <taxon>Bacteroidales</taxon>
        <taxon>Bacteroidaceae</taxon>
        <taxon>Bacteroides</taxon>
    </lineage>
</organism>
<dbReference type="GO" id="GO:0003677">
    <property type="term" value="F:DNA binding"/>
    <property type="evidence" value="ECO:0007669"/>
    <property type="project" value="UniProtKB-KW"/>
</dbReference>
<evidence type="ECO:0000256" key="1">
    <source>
        <dbReference type="ARBA" id="ARBA00023125"/>
    </source>
</evidence>
<proteinExistence type="predicted"/>
<dbReference type="AlphaFoldDB" id="A0AAE4L7J5"/>
<dbReference type="Pfam" id="PF18291">
    <property type="entry name" value="HU-HIG"/>
    <property type="match status" value="1"/>
</dbReference>
<feature type="domain" description="HU" evidence="2">
    <location>
        <begin position="1"/>
        <end position="124"/>
    </location>
</feature>
<dbReference type="Gene3D" id="1.10.10.10">
    <property type="entry name" value="Winged helix-like DNA-binding domain superfamily/Winged helix DNA-binding domain"/>
    <property type="match status" value="1"/>
</dbReference>
<dbReference type="InterPro" id="IPR041607">
    <property type="entry name" value="HU-HIG"/>
</dbReference>
<comment type="caution">
    <text evidence="3">The sequence shown here is derived from an EMBL/GenBank/DDBJ whole genome shotgun (WGS) entry which is preliminary data.</text>
</comment>
<gene>
    <name evidence="3" type="ORF">RVH16_05820</name>
</gene>
<accession>A0AAE4L7J5</accession>
<name>A0AAE4L7J5_BACUN</name>
<protein>
    <submittedName>
        <fullName evidence="3">HU family DNA-binding protein</fullName>
    </submittedName>
</protein>
<dbReference type="SUPFAM" id="SSF47729">
    <property type="entry name" value="IHF-like DNA-binding proteins"/>
    <property type="match status" value="1"/>
</dbReference>
<evidence type="ECO:0000259" key="2">
    <source>
        <dbReference type="Pfam" id="PF18291"/>
    </source>
</evidence>
<dbReference type="InterPro" id="IPR010992">
    <property type="entry name" value="IHF-like_DNA-bd_dom_sf"/>
</dbReference>
<keyword evidence="1 3" id="KW-0238">DNA-binding</keyword>
<reference evidence="3" key="1">
    <citation type="submission" date="2023-10" db="EMBL/GenBank/DDBJ databases">
        <title>Genome of Potential pathogenic bacteria in Crohn's disease.</title>
        <authorList>
            <person name="Rodriguez-Palacios A."/>
        </authorList>
    </citation>
    <scope>NUCLEOTIDE SEQUENCE</scope>
    <source>
        <strain evidence="3">CavFT-hAR50</strain>
    </source>
</reference>
<dbReference type="RefSeq" id="WP_117589694.1">
    <property type="nucleotide sequence ID" value="NZ_CAXTGW010000015.1"/>
</dbReference>
<evidence type="ECO:0000313" key="4">
    <source>
        <dbReference type="Proteomes" id="UP001181247"/>
    </source>
</evidence>